<reference evidence="1" key="2">
    <citation type="submission" date="2021-04" db="EMBL/GenBank/DDBJ databases">
        <authorList>
            <person name="Gilroy R."/>
        </authorList>
    </citation>
    <scope>NUCLEOTIDE SEQUENCE</scope>
    <source>
        <strain evidence="1">ChiSjej1B19-8411</strain>
    </source>
</reference>
<dbReference type="NCBIfam" id="TIGR01683">
    <property type="entry name" value="thiS"/>
    <property type="match status" value="1"/>
</dbReference>
<dbReference type="InterPro" id="IPR016155">
    <property type="entry name" value="Mopterin_synth/thiamin_S_b"/>
</dbReference>
<dbReference type="Proteomes" id="UP000886817">
    <property type="component" value="Unassembled WGS sequence"/>
</dbReference>
<evidence type="ECO:0000313" key="1">
    <source>
        <dbReference type="EMBL" id="HIX59409.1"/>
    </source>
</evidence>
<dbReference type="PANTHER" id="PTHR34472">
    <property type="entry name" value="SULFUR CARRIER PROTEIN THIS"/>
    <property type="match status" value="1"/>
</dbReference>
<sequence length="64" mass="6928">MKVNGKERAMQAPVTLEAFLEQEGYRKDRIAVELNGSIIPKANYADTILSSTDVLEVVSFVGGG</sequence>
<dbReference type="SUPFAM" id="SSF54285">
    <property type="entry name" value="MoaD/ThiS"/>
    <property type="match status" value="1"/>
</dbReference>
<dbReference type="EMBL" id="DXEX01000150">
    <property type="protein sequence ID" value="HIX59409.1"/>
    <property type="molecule type" value="Genomic_DNA"/>
</dbReference>
<dbReference type="Pfam" id="PF02597">
    <property type="entry name" value="ThiS"/>
    <property type="match status" value="1"/>
</dbReference>
<dbReference type="AlphaFoldDB" id="A0A9D2B3T7"/>
<dbReference type="PANTHER" id="PTHR34472:SF1">
    <property type="entry name" value="SULFUR CARRIER PROTEIN THIS"/>
    <property type="match status" value="1"/>
</dbReference>
<dbReference type="CDD" id="cd00565">
    <property type="entry name" value="Ubl_ThiS"/>
    <property type="match status" value="1"/>
</dbReference>
<name>A0A9D2B3T7_9FIRM</name>
<evidence type="ECO:0000313" key="2">
    <source>
        <dbReference type="Proteomes" id="UP000886817"/>
    </source>
</evidence>
<proteinExistence type="predicted"/>
<gene>
    <name evidence="1" type="primary">thiS</name>
    <name evidence="1" type="ORF">IAA45_06825</name>
</gene>
<comment type="caution">
    <text evidence="1">The sequence shown here is derived from an EMBL/GenBank/DDBJ whole genome shotgun (WGS) entry which is preliminary data.</text>
</comment>
<dbReference type="InterPro" id="IPR010035">
    <property type="entry name" value="Thi_S"/>
</dbReference>
<organism evidence="1 2">
    <name type="scientific">Candidatus Blautia gallistercoris</name>
    <dbReference type="NCBI Taxonomy" id="2838490"/>
    <lineage>
        <taxon>Bacteria</taxon>
        <taxon>Bacillati</taxon>
        <taxon>Bacillota</taxon>
        <taxon>Clostridia</taxon>
        <taxon>Lachnospirales</taxon>
        <taxon>Lachnospiraceae</taxon>
        <taxon>Blautia</taxon>
    </lineage>
</organism>
<accession>A0A9D2B3T7</accession>
<reference evidence="1" key="1">
    <citation type="journal article" date="2021" name="PeerJ">
        <title>Extensive microbial diversity within the chicken gut microbiome revealed by metagenomics and culture.</title>
        <authorList>
            <person name="Gilroy R."/>
            <person name="Ravi A."/>
            <person name="Getino M."/>
            <person name="Pursley I."/>
            <person name="Horton D.L."/>
            <person name="Alikhan N.F."/>
            <person name="Baker D."/>
            <person name="Gharbi K."/>
            <person name="Hall N."/>
            <person name="Watson M."/>
            <person name="Adriaenssens E.M."/>
            <person name="Foster-Nyarko E."/>
            <person name="Jarju S."/>
            <person name="Secka A."/>
            <person name="Antonio M."/>
            <person name="Oren A."/>
            <person name="Chaudhuri R.R."/>
            <person name="La Ragione R."/>
            <person name="Hildebrand F."/>
            <person name="Pallen M.J."/>
        </authorList>
    </citation>
    <scope>NUCLEOTIDE SEQUENCE</scope>
    <source>
        <strain evidence="1">ChiSjej1B19-8411</strain>
    </source>
</reference>
<protein>
    <submittedName>
        <fullName evidence="1">Sulfur carrier protein ThiS</fullName>
    </submittedName>
</protein>
<dbReference type="InterPro" id="IPR003749">
    <property type="entry name" value="ThiS/MoaD-like"/>
</dbReference>
<dbReference type="InterPro" id="IPR012675">
    <property type="entry name" value="Beta-grasp_dom_sf"/>
</dbReference>
<dbReference type="Gene3D" id="3.10.20.30">
    <property type="match status" value="1"/>
</dbReference>